<dbReference type="EMBL" id="CAJNIZ010036324">
    <property type="protein sequence ID" value="CAE7564630.1"/>
    <property type="molecule type" value="Genomic_DNA"/>
</dbReference>
<feature type="non-terminal residue" evidence="2">
    <location>
        <position position="1"/>
    </location>
</feature>
<dbReference type="AlphaFoldDB" id="A0A812UGA0"/>
<feature type="signal peptide" evidence="1">
    <location>
        <begin position="1"/>
        <end position="35"/>
    </location>
</feature>
<dbReference type="OrthoDB" id="405842at2759"/>
<evidence type="ECO:0000313" key="3">
    <source>
        <dbReference type="Proteomes" id="UP000649617"/>
    </source>
</evidence>
<evidence type="ECO:0000313" key="2">
    <source>
        <dbReference type="EMBL" id="CAE7564630.1"/>
    </source>
</evidence>
<feature type="chain" id="PRO_5032619025" evidence="1">
    <location>
        <begin position="36"/>
        <end position="222"/>
    </location>
</feature>
<reference evidence="2" key="1">
    <citation type="submission" date="2021-02" db="EMBL/GenBank/DDBJ databases">
        <authorList>
            <person name="Dougan E. K."/>
            <person name="Rhodes N."/>
            <person name="Thang M."/>
            <person name="Chan C."/>
        </authorList>
    </citation>
    <scope>NUCLEOTIDE SEQUENCE</scope>
</reference>
<comment type="caution">
    <text evidence="2">The sequence shown here is derived from an EMBL/GenBank/DDBJ whole genome shotgun (WGS) entry which is preliminary data.</text>
</comment>
<proteinExistence type="predicted"/>
<keyword evidence="1" id="KW-0732">Signal</keyword>
<dbReference type="Proteomes" id="UP000649617">
    <property type="component" value="Unassembled WGS sequence"/>
</dbReference>
<accession>A0A812UGA0</accession>
<protein>
    <submittedName>
        <fullName evidence="2">Uncharacterized protein</fullName>
    </submittedName>
</protein>
<name>A0A812UGA0_SYMPI</name>
<organism evidence="2 3">
    <name type="scientific">Symbiodinium pilosum</name>
    <name type="common">Dinoflagellate</name>
    <dbReference type="NCBI Taxonomy" id="2952"/>
    <lineage>
        <taxon>Eukaryota</taxon>
        <taxon>Sar</taxon>
        <taxon>Alveolata</taxon>
        <taxon>Dinophyceae</taxon>
        <taxon>Suessiales</taxon>
        <taxon>Symbiodiniaceae</taxon>
        <taxon>Symbiodinium</taxon>
    </lineage>
</organism>
<gene>
    <name evidence="2" type="ORF">SPIL2461_LOCUS15132</name>
</gene>
<keyword evidence="3" id="KW-1185">Reference proteome</keyword>
<sequence length="222" mass="25606">AGCRPAGRMQTRTLAAGHVLLALAGVLLWKLSVGGSDTSFVEGVSNVATGQTGRDVQVQMQSLKVPVEIKHRFEGTTRARYLKRLRHRRWCAQFEYPRTFGYVLKWNDTAGEGVVIDQEKTQRYLVIRDEIGASYHAHKTLQVMEFVEFFPTDEMDEVSNMPMAKNVTGPHGNYLKTSRDYREMMLRSGTFPKRWEDTYDEYEKKTGEWWTQPKWRCGFGVK</sequence>
<evidence type="ECO:0000256" key="1">
    <source>
        <dbReference type="SAM" id="SignalP"/>
    </source>
</evidence>